<dbReference type="PROSITE" id="PS51186">
    <property type="entry name" value="GNAT"/>
    <property type="match status" value="1"/>
</dbReference>
<evidence type="ECO:0000313" key="3">
    <source>
        <dbReference type="EMBL" id="NYI03465.1"/>
    </source>
</evidence>
<comment type="caution">
    <text evidence="3">The sequence shown here is derived from an EMBL/GenBank/DDBJ whole genome shotgun (WGS) entry which is preliminary data.</text>
</comment>
<dbReference type="InterPro" id="IPR041496">
    <property type="entry name" value="YitH/HolE_GNAT"/>
</dbReference>
<reference evidence="3 4" key="1">
    <citation type="submission" date="2020-07" db="EMBL/GenBank/DDBJ databases">
        <title>Sequencing the genomes of 1000 actinobacteria strains.</title>
        <authorList>
            <person name="Klenk H.-P."/>
        </authorList>
    </citation>
    <scope>NUCLEOTIDE SEQUENCE [LARGE SCALE GENOMIC DNA]</scope>
    <source>
        <strain evidence="3 4">DSM 42178</strain>
    </source>
</reference>
<dbReference type="AlphaFoldDB" id="A0A852ZP30"/>
<gene>
    <name evidence="3" type="ORF">FHU37_000408</name>
</gene>
<dbReference type="PANTHER" id="PTHR47237">
    <property type="entry name" value="SLL0310 PROTEIN"/>
    <property type="match status" value="1"/>
</dbReference>
<dbReference type="RefSeq" id="WP_179812507.1">
    <property type="nucleotide sequence ID" value="NZ_JACBZD010000001.1"/>
</dbReference>
<sequence length="310" mass="32762">MATFEIGTASANEARQLADWADDEGWNPGISDWRAFLSADPTGFLIGRLDGEAVASISAVRYGTDYGFLGFYIARPSVRGQGYGIQVWRAGMARLAGRHLGLDGVVEQQDNYRRSGFRTAWNHVRYEGVPGGAPSGSTPASASGSAPGGVDDLEDVVGPEAVEEVGGVRLVDARTVPFDQLAAYDRRFFPAPRDAFLATWLSLPGQVALAAVRDGDIHGFGVLRPARGASRIGPLYAASTDIAETLVRALSGAVPGTAVAIDVPDVNRPSVRLMERLGLTPTFEVARMFTGPGPEVDLPGIFATTSLELG</sequence>
<feature type="region of interest" description="Disordered" evidence="1">
    <location>
        <begin position="128"/>
        <end position="152"/>
    </location>
</feature>
<evidence type="ECO:0000256" key="1">
    <source>
        <dbReference type="SAM" id="MobiDB-lite"/>
    </source>
</evidence>
<dbReference type="Gene3D" id="3.40.630.30">
    <property type="match status" value="1"/>
</dbReference>
<dbReference type="SUPFAM" id="SSF55729">
    <property type="entry name" value="Acyl-CoA N-acyltransferases (Nat)"/>
    <property type="match status" value="1"/>
</dbReference>
<dbReference type="InterPro" id="IPR016181">
    <property type="entry name" value="Acyl_CoA_acyltransferase"/>
</dbReference>
<name>A0A852ZP30_9ACTN</name>
<dbReference type="Pfam" id="PF00583">
    <property type="entry name" value="Acetyltransf_1"/>
    <property type="match status" value="1"/>
</dbReference>
<dbReference type="EMBL" id="JACBZD010000001">
    <property type="protein sequence ID" value="NYI03465.1"/>
    <property type="molecule type" value="Genomic_DNA"/>
</dbReference>
<dbReference type="PANTHER" id="PTHR47237:SF1">
    <property type="entry name" value="SLL0310 PROTEIN"/>
    <property type="match status" value="1"/>
</dbReference>
<keyword evidence="3" id="KW-0808">Transferase</keyword>
<evidence type="ECO:0000313" key="4">
    <source>
        <dbReference type="Proteomes" id="UP000567795"/>
    </source>
</evidence>
<proteinExistence type="predicted"/>
<dbReference type="GO" id="GO:0016747">
    <property type="term" value="F:acyltransferase activity, transferring groups other than amino-acyl groups"/>
    <property type="evidence" value="ECO:0007669"/>
    <property type="project" value="InterPro"/>
</dbReference>
<accession>A0A852ZP30</accession>
<dbReference type="InterPro" id="IPR000182">
    <property type="entry name" value="GNAT_dom"/>
</dbReference>
<dbReference type="Pfam" id="PF18014">
    <property type="entry name" value="Acetyltransf_18"/>
    <property type="match status" value="1"/>
</dbReference>
<feature type="compositionally biased region" description="Low complexity" evidence="1">
    <location>
        <begin position="135"/>
        <end position="149"/>
    </location>
</feature>
<organism evidence="3 4">
    <name type="scientific">Allostreptomyces psammosilenae</name>
    <dbReference type="NCBI Taxonomy" id="1892865"/>
    <lineage>
        <taxon>Bacteria</taxon>
        <taxon>Bacillati</taxon>
        <taxon>Actinomycetota</taxon>
        <taxon>Actinomycetes</taxon>
        <taxon>Kitasatosporales</taxon>
        <taxon>Streptomycetaceae</taxon>
        <taxon>Allostreptomyces</taxon>
    </lineage>
</organism>
<protein>
    <submittedName>
        <fullName evidence="3">GNAT superfamily N-acetyltransferase</fullName>
    </submittedName>
</protein>
<feature type="domain" description="N-acetyltransferase" evidence="2">
    <location>
        <begin position="4"/>
        <end position="141"/>
    </location>
</feature>
<dbReference type="Gene3D" id="3.40.630.90">
    <property type="match status" value="1"/>
</dbReference>
<dbReference type="Proteomes" id="UP000567795">
    <property type="component" value="Unassembled WGS sequence"/>
</dbReference>
<evidence type="ECO:0000259" key="2">
    <source>
        <dbReference type="PROSITE" id="PS51186"/>
    </source>
</evidence>
<keyword evidence="4" id="KW-1185">Reference proteome</keyword>
<dbReference type="InterPro" id="IPR052729">
    <property type="entry name" value="Acyl/Acetyltrans_Enzymes"/>
</dbReference>